<dbReference type="KEGG" id="kphy:AOZ06_06045"/>
<dbReference type="AlphaFoldDB" id="A0A0N9HWU9"/>
<accession>A0A0N9HWU9</accession>
<keyword evidence="1" id="KW-0812">Transmembrane</keyword>
<gene>
    <name evidence="2" type="ORF">AOZ06_06045</name>
</gene>
<keyword evidence="1" id="KW-0472">Membrane</keyword>
<keyword evidence="1" id="KW-1133">Transmembrane helix</keyword>
<evidence type="ECO:0000313" key="2">
    <source>
        <dbReference type="EMBL" id="ALG06546.1"/>
    </source>
</evidence>
<feature type="transmembrane region" description="Helical" evidence="1">
    <location>
        <begin position="31"/>
        <end position="54"/>
    </location>
</feature>
<reference evidence="2 3" key="1">
    <citation type="submission" date="2015-07" db="EMBL/GenBank/DDBJ databases">
        <title>Genome sequencing of Kibdelosporangium phytohabitans.</title>
        <authorList>
            <person name="Qin S."/>
            <person name="Xing K."/>
        </authorList>
    </citation>
    <scope>NUCLEOTIDE SEQUENCE [LARGE SCALE GENOMIC DNA]</scope>
    <source>
        <strain evidence="2 3">KLBMP1111</strain>
    </source>
</reference>
<dbReference type="EMBL" id="CP012752">
    <property type="protein sequence ID" value="ALG06546.1"/>
    <property type="molecule type" value="Genomic_DNA"/>
</dbReference>
<dbReference type="OrthoDB" id="3697105at2"/>
<sequence length="152" mass="16519">MRPLPAILAAVAAGVLTTVLTSWLMVMPLFWAIVVAIPVAAVTAMATMVAGVAAPMWSALPAPAESLTTHQVSSLSARLEEAAKDPSRFRNRVQPRLRRLAADTLRHRGVSLTDEHARHVLGDELHALITDRDARLPSPRRLAELLGRLEEK</sequence>
<dbReference type="STRING" id="860235.AOZ06_06045"/>
<protein>
    <submittedName>
        <fullName evidence="2">Uncharacterized protein</fullName>
    </submittedName>
</protein>
<evidence type="ECO:0000313" key="3">
    <source>
        <dbReference type="Proteomes" id="UP000063699"/>
    </source>
</evidence>
<keyword evidence="3" id="KW-1185">Reference proteome</keyword>
<name>A0A0N9HWU9_9PSEU</name>
<evidence type="ECO:0000256" key="1">
    <source>
        <dbReference type="SAM" id="Phobius"/>
    </source>
</evidence>
<dbReference type="Proteomes" id="UP000063699">
    <property type="component" value="Chromosome"/>
</dbReference>
<proteinExistence type="predicted"/>
<dbReference type="RefSeq" id="WP_054288519.1">
    <property type="nucleotide sequence ID" value="NZ_CP012752.1"/>
</dbReference>
<organism evidence="2 3">
    <name type="scientific">Kibdelosporangium phytohabitans</name>
    <dbReference type="NCBI Taxonomy" id="860235"/>
    <lineage>
        <taxon>Bacteria</taxon>
        <taxon>Bacillati</taxon>
        <taxon>Actinomycetota</taxon>
        <taxon>Actinomycetes</taxon>
        <taxon>Pseudonocardiales</taxon>
        <taxon>Pseudonocardiaceae</taxon>
        <taxon>Kibdelosporangium</taxon>
    </lineage>
</organism>